<reference evidence="2 3" key="1">
    <citation type="journal article" date="2020" name="Cell">
        <title>Large-Scale Comparative Analyses of Tick Genomes Elucidate Their Genetic Diversity and Vector Capacities.</title>
        <authorList>
            <consortium name="Tick Genome and Microbiome Consortium (TIGMIC)"/>
            <person name="Jia N."/>
            <person name="Wang J."/>
            <person name="Shi W."/>
            <person name="Du L."/>
            <person name="Sun Y."/>
            <person name="Zhan W."/>
            <person name="Jiang J.F."/>
            <person name="Wang Q."/>
            <person name="Zhang B."/>
            <person name="Ji P."/>
            <person name="Bell-Sakyi L."/>
            <person name="Cui X.M."/>
            <person name="Yuan T.T."/>
            <person name="Jiang B.G."/>
            <person name="Yang W.F."/>
            <person name="Lam T.T."/>
            <person name="Chang Q.C."/>
            <person name="Ding S.J."/>
            <person name="Wang X.J."/>
            <person name="Zhu J.G."/>
            <person name="Ruan X.D."/>
            <person name="Zhao L."/>
            <person name="Wei J.T."/>
            <person name="Ye R.Z."/>
            <person name="Que T.C."/>
            <person name="Du C.H."/>
            <person name="Zhou Y.H."/>
            <person name="Cheng J.X."/>
            <person name="Dai P.F."/>
            <person name="Guo W.B."/>
            <person name="Han X.H."/>
            <person name="Huang E.J."/>
            <person name="Li L.F."/>
            <person name="Wei W."/>
            <person name="Gao Y.C."/>
            <person name="Liu J.Z."/>
            <person name="Shao H.Z."/>
            <person name="Wang X."/>
            <person name="Wang C.C."/>
            <person name="Yang T.C."/>
            <person name="Huo Q.B."/>
            <person name="Li W."/>
            <person name="Chen H.Y."/>
            <person name="Chen S.E."/>
            <person name="Zhou L.G."/>
            <person name="Ni X.B."/>
            <person name="Tian J.H."/>
            <person name="Sheng Y."/>
            <person name="Liu T."/>
            <person name="Pan Y.S."/>
            <person name="Xia L.Y."/>
            <person name="Li J."/>
            <person name="Zhao F."/>
            <person name="Cao W.C."/>
        </authorList>
    </citation>
    <scope>NUCLEOTIDE SEQUENCE [LARGE SCALE GENOMIC DNA]</scope>
    <source>
        <strain evidence="2">HaeL-2018</strain>
    </source>
</reference>
<dbReference type="OrthoDB" id="10539482at2759"/>
<organism evidence="2 3">
    <name type="scientific">Haemaphysalis longicornis</name>
    <name type="common">Bush tick</name>
    <dbReference type="NCBI Taxonomy" id="44386"/>
    <lineage>
        <taxon>Eukaryota</taxon>
        <taxon>Metazoa</taxon>
        <taxon>Ecdysozoa</taxon>
        <taxon>Arthropoda</taxon>
        <taxon>Chelicerata</taxon>
        <taxon>Arachnida</taxon>
        <taxon>Acari</taxon>
        <taxon>Parasitiformes</taxon>
        <taxon>Ixodida</taxon>
        <taxon>Ixodoidea</taxon>
        <taxon>Ixodidae</taxon>
        <taxon>Haemaphysalinae</taxon>
        <taxon>Haemaphysalis</taxon>
    </lineage>
</organism>
<gene>
    <name evidence="2" type="ORF">HPB48_017056</name>
</gene>
<evidence type="ECO:0000256" key="1">
    <source>
        <dbReference type="SAM" id="MobiDB-lite"/>
    </source>
</evidence>
<dbReference type="EMBL" id="JABSTR010000011">
    <property type="protein sequence ID" value="KAH9381651.1"/>
    <property type="molecule type" value="Genomic_DNA"/>
</dbReference>
<sequence length="97" mass="11014">MPWDRNGEQPDVVPDAIPTPHSERHKIIAAIQRRERENQGRSEDNSEKTPTKDASTMTDPQRKSSNHTQPPVQPSRLQHNDTEAESNPSATHKTTRK</sequence>
<accession>A0A9J6H309</accession>
<feature type="region of interest" description="Disordered" evidence="1">
    <location>
        <begin position="1"/>
        <end position="97"/>
    </location>
</feature>
<keyword evidence="3" id="KW-1185">Reference proteome</keyword>
<evidence type="ECO:0000313" key="3">
    <source>
        <dbReference type="Proteomes" id="UP000821853"/>
    </source>
</evidence>
<evidence type="ECO:0000313" key="2">
    <source>
        <dbReference type="EMBL" id="KAH9381651.1"/>
    </source>
</evidence>
<comment type="caution">
    <text evidence="2">The sequence shown here is derived from an EMBL/GenBank/DDBJ whole genome shotgun (WGS) entry which is preliminary data.</text>
</comment>
<feature type="compositionally biased region" description="Polar residues" evidence="1">
    <location>
        <begin position="85"/>
        <end position="97"/>
    </location>
</feature>
<dbReference type="Proteomes" id="UP000821853">
    <property type="component" value="Chromosome 9"/>
</dbReference>
<feature type="compositionally biased region" description="Basic and acidic residues" evidence="1">
    <location>
        <begin position="21"/>
        <end position="51"/>
    </location>
</feature>
<dbReference type="VEuPathDB" id="VectorBase:HLOH_063502"/>
<dbReference type="AlphaFoldDB" id="A0A9J6H309"/>
<name>A0A9J6H309_HAELO</name>
<protein>
    <submittedName>
        <fullName evidence="2">Uncharacterized protein</fullName>
    </submittedName>
</protein>
<proteinExistence type="predicted"/>